<feature type="region of interest" description="Disordered" evidence="1">
    <location>
        <begin position="144"/>
        <end position="173"/>
    </location>
</feature>
<dbReference type="EMBL" id="KN549442">
    <property type="protein sequence ID" value="KHJ97516.1"/>
    <property type="molecule type" value="Genomic_DNA"/>
</dbReference>
<dbReference type="OrthoDB" id="10454704at2759"/>
<name>A0A0B1TN36_OESDE</name>
<protein>
    <submittedName>
        <fullName evidence="2">Uncharacterized protein</fullName>
    </submittedName>
</protein>
<proteinExistence type="predicted"/>
<evidence type="ECO:0000313" key="3">
    <source>
        <dbReference type="Proteomes" id="UP000053660"/>
    </source>
</evidence>
<reference evidence="2 3" key="1">
    <citation type="submission" date="2014-03" db="EMBL/GenBank/DDBJ databases">
        <title>Draft genome of the hookworm Oesophagostomum dentatum.</title>
        <authorList>
            <person name="Mitreva M."/>
        </authorList>
    </citation>
    <scope>NUCLEOTIDE SEQUENCE [LARGE SCALE GENOMIC DNA]</scope>
    <source>
        <strain evidence="2 3">OD-Hann</strain>
    </source>
</reference>
<dbReference type="Proteomes" id="UP000053660">
    <property type="component" value="Unassembled WGS sequence"/>
</dbReference>
<sequence length="269" mass="29440">MKPGRLRRITVSSPYSVGPYADGVSEFDDTKVIIPEYHARSSTSAKQGAKPEEKIIDRFRVEPAEYRASATYVIRSEDEPARTSCISTSTPYSETNGATHFVEFAKEMAENDRKYEEIYFCQLLSLVNLYSMLHKGRFTQKMAKQNEDGEVDVEMPPDDLPERKPAKSANDCESGTVLTVPSLTTESPAKAEKSSVKSLGDGYRLLDGSAKPLTLEESAELYANPPPTPIGAAPKDKLTASAAVKIREHTTFPHFSNAAAARRGAALTA</sequence>
<feature type="compositionally biased region" description="Acidic residues" evidence="1">
    <location>
        <begin position="148"/>
        <end position="159"/>
    </location>
</feature>
<evidence type="ECO:0000313" key="2">
    <source>
        <dbReference type="EMBL" id="KHJ97516.1"/>
    </source>
</evidence>
<keyword evidence="3" id="KW-1185">Reference proteome</keyword>
<dbReference type="AlphaFoldDB" id="A0A0B1TN36"/>
<evidence type="ECO:0000256" key="1">
    <source>
        <dbReference type="SAM" id="MobiDB-lite"/>
    </source>
</evidence>
<organism evidence="2 3">
    <name type="scientific">Oesophagostomum dentatum</name>
    <name type="common">Nodular worm</name>
    <dbReference type="NCBI Taxonomy" id="61180"/>
    <lineage>
        <taxon>Eukaryota</taxon>
        <taxon>Metazoa</taxon>
        <taxon>Ecdysozoa</taxon>
        <taxon>Nematoda</taxon>
        <taxon>Chromadorea</taxon>
        <taxon>Rhabditida</taxon>
        <taxon>Rhabditina</taxon>
        <taxon>Rhabditomorpha</taxon>
        <taxon>Strongyloidea</taxon>
        <taxon>Strongylidae</taxon>
        <taxon>Oesophagostomum</taxon>
    </lineage>
</organism>
<accession>A0A0B1TN36</accession>
<gene>
    <name evidence="2" type="ORF">OESDEN_02504</name>
</gene>